<dbReference type="EMBL" id="UGHK01000001">
    <property type="protein sequence ID" value="STO70671.1"/>
    <property type="molecule type" value="Genomic_DNA"/>
</dbReference>
<evidence type="ECO:0000256" key="1">
    <source>
        <dbReference type="ARBA" id="ARBA00004571"/>
    </source>
</evidence>
<dbReference type="Gene3D" id="1.25.40.10">
    <property type="entry name" value="Tetratricopeptide repeat domain"/>
    <property type="match status" value="1"/>
</dbReference>
<comment type="subcellular location">
    <subcellularLocation>
        <location evidence="1">Cell outer membrane</location>
        <topology evidence="1">Multi-pass membrane protein</topology>
    </subcellularLocation>
</comment>
<evidence type="ECO:0000256" key="6">
    <source>
        <dbReference type="ARBA" id="ARBA00023237"/>
    </source>
</evidence>
<evidence type="ECO:0000256" key="3">
    <source>
        <dbReference type="ARBA" id="ARBA00022692"/>
    </source>
</evidence>
<evidence type="ECO:0000259" key="11">
    <source>
        <dbReference type="Pfam" id="PF24575"/>
    </source>
</evidence>
<gene>
    <name evidence="12" type="ORF">NCTC11296_00577</name>
</gene>
<keyword evidence="6" id="KW-0998">Cell outer membrane</keyword>
<dbReference type="GO" id="GO:0009279">
    <property type="term" value="C:cell outer membrane"/>
    <property type="evidence" value="ECO:0007669"/>
    <property type="project" value="UniProtKB-SubCell"/>
</dbReference>
<evidence type="ECO:0000256" key="4">
    <source>
        <dbReference type="ARBA" id="ARBA00022729"/>
    </source>
</evidence>
<evidence type="ECO:0000256" key="8">
    <source>
        <dbReference type="PROSITE-ProRule" id="PRU00339"/>
    </source>
</evidence>
<reference evidence="12 13" key="1">
    <citation type="submission" date="2018-06" db="EMBL/GenBank/DDBJ databases">
        <authorList>
            <consortium name="Pathogen Informatics"/>
            <person name="Doyle S."/>
        </authorList>
    </citation>
    <scope>NUCLEOTIDE SEQUENCE [LARGE SCALE GENOMIC DNA]</scope>
    <source>
        <strain evidence="12 13">NCTC11296</strain>
    </source>
</reference>
<keyword evidence="4 9" id="KW-0732">Signal</keyword>
<dbReference type="InterPro" id="IPR011990">
    <property type="entry name" value="TPR-like_helical_dom_sf"/>
</dbReference>
<dbReference type="InterPro" id="IPR019734">
    <property type="entry name" value="TPR_rpt"/>
</dbReference>
<keyword evidence="2" id="KW-1134">Transmembrane beta strand</keyword>
<proteinExistence type="inferred from homology"/>
<evidence type="ECO:0000256" key="7">
    <source>
        <dbReference type="ARBA" id="ARBA00023609"/>
    </source>
</evidence>
<name>A0A377I675_AVIPA</name>
<keyword evidence="5" id="KW-0472">Membrane</keyword>
<feature type="chain" id="PRO_5016738252" evidence="9">
    <location>
        <begin position="22"/>
        <end position="502"/>
    </location>
</feature>
<dbReference type="InterPro" id="IPR057556">
    <property type="entry name" value="TPR_Slam"/>
</dbReference>
<sequence length="502" mass="58768">MKKSFLILLSVAFLTALPSYADENAEQSLQLWQDSQQKINQQRKETALFTASNQQENEITLDGQSFSVANTEADVGQALYIAVNQQLWHYAEKFLQQYRQFPQHKKELVWFAQGALARQRGELAKAETEYQKLLQSEPDFLRGQLDLARILFENKKNKEASKLFSQLVQMPLPNEVSTLLKEYLQVLKEREQWHGGLRVGYRYQKNINQSSEHYRCLLFSGTTCIVERAAPKAINAKGWGYELSLNKKFNLTGHHGINIYFNSEGQYYPTARQYNDTTFKTYIGYAFQDAKKELVIAPLFKYEWYANKRYYHAFGVHLEWMHSLLKKHFLNVQFEQKHLFYNAGYSAIDKADISSLYASWYYTPTNNTTLFTGFDGIYRKVKEKTNSYKMLGARFGLYHQFNEKLDLTLLASIKSTRYLQHNAILETKRKDNHFIYQAILSFPNVFYKGITPNVIIKRTHNHSNVDWLYSYKQTELQFNVSFVFQALLSRIEKAALKRDFSA</sequence>
<dbReference type="AlphaFoldDB" id="A0A377I675"/>
<feature type="domain" description="Surface lipoprotein assembly modifier N-terminal TPR repeats region" evidence="11">
    <location>
        <begin position="67"/>
        <end position="164"/>
    </location>
</feature>
<dbReference type="Pfam" id="PF04575">
    <property type="entry name" value="SlipAM"/>
    <property type="match status" value="1"/>
</dbReference>
<keyword evidence="3" id="KW-0812">Transmembrane</keyword>
<dbReference type="RefSeq" id="WP_165782210.1">
    <property type="nucleotide sequence ID" value="NZ_PQVK01000299.1"/>
</dbReference>
<dbReference type="Proteomes" id="UP000254465">
    <property type="component" value="Unassembled WGS sequence"/>
</dbReference>
<accession>A0A377I675</accession>
<evidence type="ECO:0000313" key="13">
    <source>
        <dbReference type="Proteomes" id="UP000254465"/>
    </source>
</evidence>
<organism evidence="12 13">
    <name type="scientific">Avibacterium paragallinarum</name>
    <name type="common">Haemophilus gallinarum</name>
    <dbReference type="NCBI Taxonomy" id="728"/>
    <lineage>
        <taxon>Bacteria</taxon>
        <taxon>Pseudomonadati</taxon>
        <taxon>Pseudomonadota</taxon>
        <taxon>Gammaproteobacteria</taxon>
        <taxon>Pasteurellales</taxon>
        <taxon>Pasteurellaceae</taxon>
        <taxon>Avibacterium</taxon>
    </lineage>
</organism>
<evidence type="ECO:0000313" key="12">
    <source>
        <dbReference type="EMBL" id="STO70671.1"/>
    </source>
</evidence>
<dbReference type="InterPro" id="IPR007655">
    <property type="entry name" value="Slam_C"/>
</dbReference>
<protein>
    <submittedName>
        <fullName evidence="12">Putative outer membrane protein</fullName>
    </submittedName>
</protein>
<dbReference type="SUPFAM" id="SSF48452">
    <property type="entry name" value="TPR-like"/>
    <property type="match status" value="1"/>
</dbReference>
<feature type="repeat" description="TPR" evidence="8">
    <location>
        <begin position="107"/>
        <end position="140"/>
    </location>
</feature>
<evidence type="ECO:0000256" key="9">
    <source>
        <dbReference type="SAM" id="SignalP"/>
    </source>
</evidence>
<evidence type="ECO:0000256" key="2">
    <source>
        <dbReference type="ARBA" id="ARBA00022452"/>
    </source>
</evidence>
<dbReference type="PROSITE" id="PS50005">
    <property type="entry name" value="TPR"/>
    <property type="match status" value="1"/>
</dbReference>
<feature type="signal peptide" evidence="9">
    <location>
        <begin position="1"/>
        <end position="21"/>
    </location>
</feature>
<keyword evidence="8" id="KW-0802">TPR repeat</keyword>
<evidence type="ECO:0000256" key="5">
    <source>
        <dbReference type="ARBA" id="ARBA00023136"/>
    </source>
</evidence>
<feature type="domain" description="Surface lipoprotein assembly modifier C-terminal" evidence="10">
    <location>
        <begin position="193"/>
        <end position="480"/>
    </location>
</feature>
<dbReference type="Pfam" id="PF24575">
    <property type="entry name" value="TPR_Slam"/>
    <property type="match status" value="1"/>
</dbReference>
<comment type="similarity">
    <text evidence="7">Belongs to the Slam family.</text>
</comment>
<evidence type="ECO:0000259" key="10">
    <source>
        <dbReference type="Pfam" id="PF04575"/>
    </source>
</evidence>